<dbReference type="PANTHER" id="PTHR43833">
    <property type="entry name" value="POTASSIUM CHANNEL PROTEIN 2-RELATED-RELATED"/>
    <property type="match status" value="1"/>
</dbReference>
<comment type="caution">
    <text evidence="2">The sequence shown here is derived from an EMBL/GenBank/DDBJ whole genome shotgun (WGS) entry which is preliminary data.</text>
</comment>
<dbReference type="Pfam" id="PF02026">
    <property type="entry name" value="RyR"/>
    <property type="match status" value="1"/>
</dbReference>
<protein>
    <submittedName>
        <fullName evidence="2">NAD-binding protein</fullName>
    </submittedName>
</protein>
<accession>A0ABV6M058</accession>
<dbReference type="SUPFAM" id="SSF51735">
    <property type="entry name" value="NAD(P)-binding Rossmann-fold domains"/>
    <property type="match status" value="1"/>
</dbReference>
<evidence type="ECO:0000259" key="1">
    <source>
        <dbReference type="PROSITE" id="PS51201"/>
    </source>
</evidence>
<dbReference type="InterPro" id="IPR003148">
    <property type="entry name" value="RCK_N"/>
</dbReference>
<dbReference type="InterPro" id="IPR003032">
    <property type="entry name" value="Ryanodine_rcpt"/>
</dbReference>
<dbReference type="Pfam" id="PF02254">
    <property type="entry name" value="TrkA_N"/>
    <property type="match status" value="1"/>
</dbReference>
<name>A0ABV6M058_9ACTN</name>
<feature type="domain" description="RCK N-terminal" evidence="1">
    <location>
        <begin position="71"/>
        <end position="189"/>
    </location>
</feature>
<dbReference type="PROSITE" id="PS51201">
    <property type="entry name" value="RCK_N"/>
    <property type="match status" value="1"/>
</dbReference>
<keyword evidence="3" id="KW-1185">Reference proteome</keyword>
<sequence>MGDSAQFTDVLYASLQLFVLELPASGDTGPYPVPLEIARFAAPGVTFYALVEALRLLFAAEAQRLRARRARGHVVICGDGPMATSLSRQLRATGHRVVQIAESRVESSGRRAPLQVLGDARNPDVLRAAGVAHASALYACTEDSATNTAIALAAGRRDRGERPLAVYAQVQDPELCLALQARHLGTSEPPAIRLDFFNIDDLAARHLLAKEPIIPPLDRPPRFLVVGATTFGRAIMVEIARQWRVLAPAGMWRVEVAVVDDAATSVIDELTFRYPFLSKACELTPYDENLLAMLAEKTAPEAPDRVFICYEDEQLALKTALIADRLWQGGRGSVIVRQDQLATLQTAFDGARDERIFDEVSGTLRLFGVVDAACAPGLIRDDLGERLARVIHESYLVARQRRGEGPDEAPSIVSWGRLPDRLKQENRAQAADIGRKLRAIGCVLAPRVAAGGEHTLTSPELTLLASMEHERWLAARLRDGWQFAEERDDARMLHPAIRGWADLPDNIRAVNADAIRELPSMLADSGFRIVRMRKGS</sequence>
<dbReference type="Proteomes" id="UP001589867">
    <property type="component" value="Unassembled WGS sequence"/>
</dbReference>
<dbReference type="Gene3D" id="3.40.50.720">
    <property type="entry name" value="NAD(P)-binding Rossmann-like Domain"/>
    <property type="match status" value="1"/>
</dbReference>
<proteinExistence type="predicted"/>
<dbReference type="Gene3D" id="6.20.350.10">
    <property type="match status" value="1"/>
</dbReference>
<dbReference type="InterPro" id="IPR036291">
    <property type="entry name" value="NAD(P)-bd_dom_sf"/>
</dbReference>
<dbReference type="EMBL" id="JBHLUH010000011">
    <property type="protein sequence ID" value="MFC0527889.1"/>
    <property type="molecule type" value="Genomic_DNA"/>
</dbReference>
<reference evidence="2 3" key="1">
    <citation type="submission" date="2024-09" db="EMBL/GenBank/DDBJ databases">
        <authorList>
            <person name="Sun Q."/>
            <person name="Mori K."/>
        </authorList>
    </citation>
    <scope>NUCLEOTIDE SEQUENCE [LARGE SCALE GENOMIC DNA]</scope>
    <source>
        <strain evidence="2 3">TBRC 3947</strain>
    </source>
</reference>
<dbReference type="RefSeq" id="WP_377248678.1">
    <property type="nucleotide sequence ID" value="NZ_JBHLUH010000011.1"/>
</dbReference>
<dbReference type="InterPro" id="IPR050721">
    <property type="entry name" value="Trk_Ktr_HKT_K-transport"/>
</dbReference>
<gene>
    <name evidence="2" type="ORF">ACFFIA_09470</name>
</gene>
<organism evidence="2 3">
    <name type="scientific">Phytohabitans kaempferiae</name>
    <dbReference type="NCBI Taxonomy" id="1620943"/>
    <lineage>
        <taxon>Bacteria</taxon>
        <taxon>Bacillati</taxon>
        <taxon>Actinomycetota</taxon>
        <taxon>Actinomycetes</taxon>
        <taxon>Micromonosporales</taxon>
        <taxon>Micromonosporaceae</taxon>
    </lineage>
</organism>
<evidence type="ECO:0000313" key="2">
    <source>
        <dbReference type="EMBL" id="MFC0527889.1"/>
    </source>
</evidence>
<evidence type="ECO:0000313" key="3">
    <source>
        <dbReference type="Proteomes" id="UP001589867"/>
    </source>
</evidence>